<evidence type="ECO:0000313" key="2">
    <source>
        <dbReference type="Proteomes" id="UP001178508"/>
    </source>
</evidence>
<dbReference type="EMBL" id="OY660880">
    <property type="protein sequence ID" value="CAJ1077900.1"/>
    <property type="molecule type" value="Genomic_DNA"/>
</dbReference>
<dbReference type="PANTHER" id="PTHR34488:SF1">
    <property type="entry name" value="SI:CH211-245H14.1-RELATED"/>
    <property type="match status" value="1"/>
</dbReference>
<accession>A0AAV1GVR8</accession>
<proteinExistence type="predicted"/>
<organism evidence="1 2">
    <name type="scientific">Xyrichtys novacula</name>
    <name type="common">Pearly razorfish</name>
    <name type="synonym">Hemipteronotus novacula</name>
    <dbReference type="NCBI Taxonomy" id="13765"/>
    <lineage>
        <taxon>Eukaryota</taxon>
        <taxon>Metazoa</taxon>
        <taxon>Chordata</taxon>
        <taxon>Craniata</taxon>
        <taxon>Vertebrata</taxon>
        <taxon>Euteleostomi</taxon>
        <taxon>Actinopterygii</taxon>
        <taxon>Neopterygii</taxon>
        <taxon>Teleostei</taxon>
        <taxon>Neoteleostei</taxon>
        <taxon>Acanthomorphata</taxon>
        <taxon>Eupercaria</taxon>
        <taxon>Labriformes</taxon>
        <taxon>Labridae</taxon>
        <taxon>Xyrichtys</taxon>
    </lineage>
</organism>
<reference evidence="1" key="1">
    <citation type="submission" date="2023-08" db="EMBL/GenBank/DDBJ databases">
        <authorList>
            <person name="Alioto T."/>
            <person name="Alioto T."/>
            <person name="Gomez Garrido J."/>
        </authorList>
    </citation>
    <scope>NUCLEOTIDE SEQUENCE</scope>
</reference>
<evidence type="ECO:0000313" key="1">
    <source>
        <dbReference type="EMBL" id="CAJ1077900.1"/>
    </source>
</evidence>
<dbReference type="AlphaFoldDB" id="A0AAV1GVR8"/>
<dbReference type="PANTHER" id="PTHR34488">
    <property type="entry name" value="SI:CH211-245H14.1-RELATED"/>
    <property type="match status" value="1"/>
</dbReference>
<gene>
    <name evidence="1" type="ORF">XNOV1_A007426</name>
</gene>
<keyword evidence="2" id="KW-1185">Reference proteome</keyword>
<name>A0AAV1GVR8_XYRNO</name>
<protein>
    <submittedName>
        <fullName evidence="1">Uncharacterized protein LOC122863020 isoform X2</fullName>
    </submittedName>
</protein>
<dbReference type="Proteomes" id="UP001178508">
    <property type="component" value="Chromosome 17"/>
</dbReference>
<sequence>MVPASWRKFFVNLSGRTDGAHSSLVEKLKLIGQTEVFSLEESDYVLLFCPVTTKAKTDISEALKSVPGNKPVVLVVLHHTLNHNYSVDKSEKLVNNQNVHLVVDCLFHDGRLLDCDRNVSAWSEITKLLAICTTQVKPGCKIVNTESSDKGVARNSGHPKMMSLLTQTLLEEFSVVISLCFCPKVGDQ</sequence>